<feature type="compositionally biased region" description="Polar residues" evidence="1">
    <location>
        <begin position="1"/>
        <end position="11"/>
    </location>
</feature>
<feature type="region of interest" description="Disordered" evidence="1">
    <location>
        <begin position="1"/>
        <end position="42"/>
    </location>
</feature>
<comment type="caution">
    <text evidence="2">The sequence shown here is derived from an EMBL/GenBank/DDBJ whole genome shotgun (WGS) entry which is preliminary data.</text>
</comment>
<keyword evidence="3" id="KW-1185">Reference proteome</keyword>
<sequence>MFSSTSYNQHPQRSRKCRSSERRTEAVLCSTTSPPSRSPSQP</sequence>
<feature type="compositionally biased region" description="Low complexity" evidence="1">
    <location>
        <begin position="30"/>
        <end position="42"/>
    </location>
</feature>
<accession>A0AAD9KBY3</accession>
<dbReference type="Proteomes" id="UP001209878">
    <property type="component" value="Unassembled WGS sequence"/>
</dbReference>
<evidence type="ECO:0000256" key="1">
    <source>
        <dbReference type="SAM" id="MobiDB-lite"/>
    </source>
</evidence>
<gene>
    <name evidence="2" type="ORF">NP493_1269g00041</name>
</gene>
<evidence type="ECO:0000313" key="2">
    <source>
        <dbReference type="EMBL" id="KAK2167638.1"/>
    </source>
</evidence>
<dbReference type="EMBL" id="JAODUO010001269">
    <property type="protein sequence ID" value="KAK2167638.1"/>
    <property type="molecule type" value="Genomic_DNA"/>
</dbReference>
<reference evidence="2" key="1">
    <citation type="journal article" date="2023" name="Mol. Biol. Evol.">
        <title>Third-Generation Sequencing Reveals the Adaptive Role of the Epigenome in Three Deep-Sea Polychaetes.</title>
        <authorList>
            <person name="Perez M."/>
            <person name="Aroh O."/>
            <person name="Sun Y."/>
            <person name="Lan Y."/>
            <person name="Juniper S.K."/>
            <person name="Young C.R."/>
            <person name="Angers B."/>
            <person name="Qian P.Y."/>
        </authorList>
    </citation>
    <scope>NUCLEOTIDE SEQUENCE</scope>
    <source>
        <strain evidence="2">R07B-5</strain>
    </source>
</reference>
<proteinExistence type="predicted"/>
<organism evidence="2 3">
    <name type="scientific">Ridgeia piscesae</name>
    <name type="common">Tubeworm</name>
    <dbReference type="NCBI Taxonomy" id="27915"/>
    <lineage>
        <taxon>Eukaryota</taxon>
        <taxon>Metazoa</taxon>
        <taxon>Spiralia</taxon>
        <taxon>Lophotrochozoa</taxon>
        <taxon>Annelida</taxon>
        <taxon>Polychaeta</taxon>
        <taxon>Sedentaria</taxon>
        <taxon>Canalipalpata</taxon>
        <taxon>Sabellida</taxon>
        <taxon>Siboglinidae</taxon>
        <taxon>Ridgeia</taxon>
    </lineage>
</organism>
<dbReference type="AlphaFoldDB" id="A0AAD9KBY3"/>
<name>A0AAD9KBY3_RIDPI</name>
<protein>
    <submittedName>
        <fullName evidence="2">Uncharacterized protein</fullName>
    </submittedName>
</protein>
<evidence type="ECO:0000313" key="3">
    <source>
        <dbReference type="Proteomes" id="UP001209878"/>
    </source>
</evidence>